<feature type="domain" description="DnaJ homologue subfamily C member 28 conserved" evidence="1">
    <location>
        <begin position="9"/>
        <end position="71"/>
    </location>
</feature>
<evidence type="ECO:0000259" key="1">
    <source>
        <dbReference type="Pfam" id="PF09350"/>
    </source>
</evidence>
<dbReference type="InterPro" id="IPR018961">
    <property type="entry name" value="DnaJ_homolog_subfam-C_membr-28"/>
</dbReference>
<comment type="caution">
    <text evidence="2">The sequence shown here is derived from an EMBL/GenBank/DDBJ whole genome shotgun (WGS) entry which is preliminary data.</text>
</comment>
<evidence type="ECO:0000313" key="3">
    <source>
        <dbReference type="Proteomes" id="UP000003635"/>
    </source>
</evidence>
<organism evidence="2 3">
    <name type="scientific">Oceanicola granulosus (strain ATCC BAA-861 / DSM 15982 / KCTC 12143 / HTCC2516)</name>
    <dbReference type="NCBI Taxonomy" id="314256"/>
    <lineage>
        <taxon>Bacteria</taxon>
        <taxon>Pseudomonadati</taxon>
        <taxon>Pseudomonadota</taxon>
        <taxon>Alphaproteobacteria</taxon>
        <taxon>Rhodobacterales</taxon>
        <taxon>Roseobacteraceae</taxon>
        <taxon>Oceanicola</taxon>
    </lineage>
</organism>
<keyword evidence="3" id="KW-1185">Reference proteome</keyword>
<gene>
    <name evidence="2" type="ORF">OG2516_15384</name>
</gene>
<dbReference type="OrthoDB" id="8448455at2"/>
<protein>
    <recommendedName>
        <fullName evidence="1">DnaJ homologue subfamily C member 28 conserved domain-containing protein</fullName>
    </recommendedName>
</protein>
<dbReference type="STRING" id="314256.OG2516_15384"/>
<dbReference type="HOGENOM" id="CLU_129296_1_0_5"/>
<dbReference type="EMBL" id="AAOT01000013">
    <property type="protein sequence ID" value="EAR51359.1"/>
    <property type="molecule type" value="Genomic_DNA"/>
</dbReference>
<proteinExistence type="predicted"/>
<name>Q2CFD6_OCEGH</name>
<dbReference type="Pfam" id="PF09350">
    <property type="entry name" value="DJC28_CD"/>
    <property type="match status" value="1"/>
</dbReference>
<dbReference type="Proteomes" id="UP000003635">
    <property type="component" value="Unassembled WGS sequence"/>
</dbReference>
<reference evidence="2 3" key="1">
    <citation type="journal article" date="2010" name="J. Bacteriol.">
        <title>Genome sequences of Oceanicola granulosus HTCC2516(T) and Oceanicola batsensis HTCC2597(TDelta).</title>
        <authorList>
            <person name="Thrash J.C."/>
            <person name="Cho J.C."/>
            <person name="Vergin K.L."/>
            <person name="Giovannoni S.J."/>
        </authorList>
    </citation>
    <scope>NUCLEOTIDE SEQUENCE [LARGE SCALE GENOMIC DNA]</scope>
    <source>
        <strain evidence="3">ATCC BAA-861 / DSM 15982 / KCTC 12143 / HTCC2516</strain>
    </source>
</reference>
<dbReference type="RefSeq" id="WP_007256591.1">
    <property type="nucleotide sequence ID" value="NZ_CH724108.1"/>
</dbReference>
<accession>Q2CFD6</accession>
<dbReference type="eggNOG" id="ENOG5032TM9">
    <property type="taxonomic scope" value="Bacteria"/>
</dbReference>
<dbReference type="AlphaFoldDB" id="Q2CFD6"/>
<evidence type="ECO:0000313" key="2">
    <source>
        <dbReference type="EMBL" id="EAR51359.1"/>
    </source>
</evidence>
<sequence>MSGFLRRIFERHVERAEAEGKLSGLAGEGKPLEIEQGGDVTTEIGHKVMAEAGVVPLEVTLVRQLAEARAAYGRAEGADEKKAAMARIADLEMKKNLAFERLRRHR</sequence>